<evidence type="ECO:0000256" key="1">
    <source>
        <dbReference type="ARBA" id="ARBA00004382"/>
    </source>
</evidence>
<protein>
    <recommendedName>
        <fullName evidence="9">Periplasmic chaperone PpiD</fullName>
    </recommendedName>
    <alternativeName>
        <fullName evidence="10">Periplasmic folding chaperone</fullName>
    </alternativeName>
</protein>
<keyword evidence="3" id="KW-0997">Cell inner membrane</keyword>
<dbReference type="RefSeq" id="WP_394607379.1">
    <property type="nucleotide sequence ID" value="NZ_JBIHSN010000002.1"/>
</dbReference>
<dbReference type="InterPro" id="IPR052029">
    <property type="entry name" value="PpiD_chaperone"/>
</dbReference>
<evidence type="ECO:0000256" key="11">
    <source>
        <dbReference type="PROSITE-ProRule" id="PRU00278"/>
    </source>
</evidence>
<dbReference type="EMBL" id="JBIHSN010000002">
    <property type="protein sequence ID" value="MFH0264867.1"/>
    <property type="molecule type" value="Genomic_DNA"/>
</dbReference>
<dbReference type="Gene3D" id="1.10.4030.10">
    <property type="entry name" value="Porin chaperone SurA, peptide-binding domain"/>
    <property type="match status" value="1"/>
</dbReference>
<dbReference type="PANTHER" id="PTHR47529">
    <property type="entry name" value="PEPTIDYL-PROLYL CIS-TRANS ISOMERASE D"/>
    <property type="match status" value="1"/>
</dbReference>
<gene>
    <name evidence="14" type="primary">ppiD</name>
    <name evidence="14" type="ORF">ACGRQ9_05060</name>
</gene>
<evidence type="ECO:0000256" key="6">
    <source>
        <dbReference type="ARBA" id="ARBA00023136"/>
    </source>
</evidence>
<organism evidence="14 15">
    <name type="scientific">Vibrio rumoiensis</name>
    <dbReference type="NCBI Taxonomy" id="76258"/>
    <lineage>
        <taxon>Bacteria</taxon>
        <taxon>Pseudomonadati</taxon>
        <taxon>Pseudomonadota</taxon>
        <taxon>Gammaproteobacteria</taxon>
        <taxon>Vibrionales</taxon>
        <taxon>Vibrionaceae</taxon>
        <taxon>Vibrio</taxon>
    </lineage>
</organism>
<keyword evidence="15" id="KW-1185">Reference proteome</keyword>
<evidence type="ECO:0000256" key="10">
    <source>
        <dbReference type="ARBA" id="ARBA00042775"/>
    </source>
</evidence>
<sequence>MMDRLREGVNGIAVKIILVLIILSFVFAGVSSYLVGGGSNAAAKVGNTTIERNAFEQAYQNERNRMQSQMGDYFSTLMGDQQYVQTFRKSVLDRMINDVLLEQYAQSLGLRVSDEQVSQLILTMPQFQTNGKFDQDIYAATLRRAGFSADSFAEYLRKDMLRNQVVSAVQNSEFTLDDEVTQQSQLLTQTRDIQTITLNVSDFSKKAQVTDEELQSYYKAHSENYERPEQMKVAYVELSAEQLKKSVKVTDEDAQAYYQDHLDKYSTKEQRKVRHILIKDDEAKAEKLLAKLKAGADFATVAKENSEDVGSAKQGGDLGWMEKGVMDPAFEEAAFALKAKGDISEVVKSDFGYHIIQLEDDKAAEAKPYSEVAADIKAELVDEKAVEQFYKLQTKLESVAFESPDSLDESAKVVGQKIKTTDFISQADAPEVLKVPAVAQALESSDVKQEGMNSEVLEVAPEHVIVVRVNDVREETVLPFEEVKAQVQAQLLATKGEQDALDLASKVVASLKKGDESILASNQLSFADEQNIDRRSPLAQNVFALPHPQDGVATYGQTKDENGNIVIVKLNKVTSGSDAQFEQQIASQLLRMNNQQDLEVIFNSLRKSTSIEYKAIEQP</sequence>
<evidence type="ECO:0000313" key="15">
    <source>
        <dbReference type="Proteomes" id="UP001607151"/>
    </source>
</evidence>
<feature type="domain" description="PpiC" evidence="13">
    <location>
        <begin position="268"/>
        <end position="360"/>
    </location>
</feature>
<dbReference type="PROSITE" id="PS01096">
    <property type="entry name" value="PPIC_PPIASE_1"/>
    <property type="match status" value="1"/>
</dbReference>
<keyword evidence="6 12" id="KW-0472">Membrane</keyword>
<dbReference type="Pfam" id="PF13624">
    <property type="entry name" value="SurA_N_3"/>
    <property type="match status" value="1"/>
</dbReference>
<comment type="caution">
    <text evidence="14">The sequence shown here is derived from an EMBL/GenBank/DDBJ whole genome shotgun (WGS) entry which is preliminary data.</text>
</comment>
<evidence type="ECO:0000256" key="7">
    <source>
        <dbReference type="ARBA" id="ARBA00023186"/>
    </source>
</evidence>
<dbReference type="InterPro" id="IPR046357">
    <property type="entry name" value="PPIase_dom_sf"/>
</dbReference>
<evidence type="ECO:0000256" key="2">
    <source>
        <dbReference type="ARBA" id="ARBA00022475"/>
    </source>
</evidence>
<dbReference type="GO" id="GO:0003755">
    <property type="term" value="F:peptidyl-prolyl cis-trans isomerase activity"/>
    <property type="evidence" value="ECO:0007669"/>
    <property type="project" value="UniProtKB-EC"/>
</dbReference>
<keyword evidence="4 12" id="KW-0812">Transmembrane</keyword>
<evidence type="ECO:0000256" key="4">
    <source>
        <dbReference type="ARBA" id="ARBA00022692"/>
    </source>
</evidence>
<reference evidence="14 15" key="1">
    <citation type="submission" date="2024-10" db="EMBL/GenBank/DDBJ databases">
        <authorList>
            <person name="Yibar A."/>
            <person name="Saticioglu I.B."/>
            <person name="Duman M."/>
            <person name="Ajmi N."/>
            <person name="Gurler F."/>
            <person name="Ay H."/>
            <person name="Onuk E."/>
            <person name="Guler S."/>
            <person name="Romalde J.L."/>
        </authorList>
    </citation>
    <scope>NUCLEOTIDE SEQUENCE [LARGE SCALE GENOMIC DNA]</scope>
    <source>
        <strain evidence="14 15">14-MA-B</strain>
    </source>
</reference>
<name>A0ABW7IT89_9VIBR</name>
<keyword evidence="5 12" id="KW-1133">Transmembrane helix</keyword>
<accession>A0ABW7IT89</accession>
<comment type="similarity">
    <text evidence="8">Belongs to the PpiD chaperone family.</text>
</comment>
<evidence type="ECO:0000256" key="9">
    <source>
        <dbReference type="ARBA" id="ARBA00040743"/>
    </source>
</evidence>
<evidence type="ECO:0000256" key="5">
    <source>
        <dbReference type="ARBA" id="ARBA00022989"/>
    </source>
</evidence>
<proteinExistence type="inferred from homology"/>
<dbReference type="InterPro" id="IPR023058">
    <property type="entry name" value="PPIase_PpiC_CS"/>
</dbReference>
<dbReference type="Gene3D" id="3.10.50.40">
    <property type="match status" value="1"/>
</dbReference>
<evidence type="ECO:0000256" key="8">
    <source>
        <dbReference type="ARBA" id="ARBA00038408"/>
    </source>
</evidence>
<dbReference type="SUPFAM" id="SSF54534">
    <property type="entry name" value="FKBP-like"/>
    <property type="match status" value="1"/>
</dbReference>
<dbReference type="PROSITE" id="PS50198">
    <property type="entry name" value="PPIC_PPIASE_2"/>
    <property type="match status" value="1"/>
</dbReference>
<keyword evidence="7" id="KW-0143">Chaperone</keyword>
<dbReference type="PANTHER" id="PTHR47529:SF1">
    <property type="entry name" value="PERIPLASMIC CHAPERONE PPID"/>
    <property type="match status" value="1"/>
</dbReference>
<evidence type="ECO:0000313" key="14">
    <source>
        <dbReference type="EMBL" id="MFH0264867.1"/>
    </source>
</evidence>
<comment type="subcellular location">
    <subcellularLocation>
        <location evidence="1">Cell inner membrane</location>
        <topology evidence="1">Single-pass type II membrane protein</topology>
        <orientation evidence="1">Periplasmic side</orientation>
    </subcellularLocation>
</comment>
<dbReference type="Pfam" id="PF13616">
    <property type="entry name" value="Rotamase_3"/>
    <property type="match status" value="1"/>
</dbReference>
<keyword evidence="11 14" id="KW-0413">Isomerase</keyword>
<dbReference type="InterPro" id="IPR000297">
    <property type="entry name" value="PPIase_PpiC"/>
</dbReference>
<feature type="transmembrane region" description="Helical" evidence="12">
    <location>
        <begin position="12"/>
        <end position="35"/>
    </location>
</feature>
<evidence type="ECO:0000256" key="12">
    <source>
        <dbReference type="SAM" id="Phobius"/>
    </source>
</evidence>
<dbReference type="SUPFAM" id="SSF109998">
    <property type="entry name" value="Triger factor/SurA peptide-binding domain-like"/>
    <property type="match status" value="1"/>
</dbReference>
<keyword evidence="2" id="KW-1003">Cell membrane</keyword>
<dbReference type="InterPro" id="IPR027304">
    <property type="entry name" value="Trigger_fact/SurA_dom_sf"/>
</dbReference>
<evidence type="ECO:0000259" key="13">
    <source>
        <dbReference type="PROSITE" id="PS50198"/>
    </source>
</evidence>
<keyword evidence="11" id="KW-0697">Rotamase</keyword>
<dbReference type="Proteomes" id="UP001607151">
    <property type="component" value="Unassembled WGS sequence"/>
</dbReference>
<evidence type="ECO:0000256" key="3">
    <source>
        <dbReference type="ARBA" id="ARBA00022519"/>
    </source>
</evidence>
<dbReference type="NCBIfam" id="NF008054">
    <property type="entry name" value="PRK10788.1"/>
    <property type="match status" value="1"/>
</dbReference>